<proteinExistence type="predicted"/>
<name>A0AAE0MA59_9PEZI</name>
<reference evidence="1" key="1">
    <citation type="journal article" date="2023" name="Mol. Phylogenet. Evol.">
        <title>Genome-scale phylogeny and comparative genomics of the fungal order Sordariales.</title>
        <authorList>
            <person name="Hensen N."/>
            <person name="Bonometti L."/>
            <person name="Westerberg I."/>
            <person name="Brannstrom I.O."/>
            <person name="Guillou S."/>
            <person name="Cros-Aarteil S."/>
            <person name="Calhoun S."/>
            <person name="Haridas S."/>
            <person name="Kuo A."/>
            <person name="Mondo S."/>
            <person name="Pangilinan J."/>
            <person name="Riley R."/>
            <person name="LaButti K."/>
            <person name="Andreopoulos B."/>
            <person name="Lipzen A."/>
            <person name="Chen C."/>
            <person name="Yan M."/>
            <person name="Daum C."/>
            <person name="Ng V."/>
            <person name="Clum A."/>
            <person name="Steindorff A."/>
            <person name="Ohm R.A."/>
            <person name="Martin F."/>
            <person name="Silar P."/>
            <person name="Natvig D.O."/>
            <person name="Lalanne C."/>
            <person name="Gautier V."/>
            <person name="Ament-Velasquez S.L."/>
            <person name="Kruys A."/>
            <person name="Hutchinson M.I."/>
            <person name="Powell A.J."/>
            <person name="Barry K."/>
            <person name="Miller A.N."/>
            <person name="Grigoriev I.V."/>
            <person name="Debuchy R."/>
            <person name="Gladieux P."/>
            <person name="Hiltunen Thoren M."/>
            <person name="Johannesson H."/>
        </authorList>
    </citation>
    <scope>NUCLEOTIDE SEQUENCE</scope>
    <source>
        <strain evidence="1">CBS 118394</strain>
    </source>
</reference>
<gene>
    <name evidence="1" type="ORF">B0H66DRAFT_615498</name>
</gene>
<dbReference type="EMBL" id="JAUEDM010000002">
    <property type="protein sequence ID" value="KAK3325051.1"/>
    <property type="molecule type" value="Genomic_DNA"/>
</dbReference>
<keyword evidence="2" id="KW-1185">Reference proteome</keyword>
<reference evidence="1" key="2">
    <citation type="submission" date="2023-06" db="EMBL/GenBank/DDBJ databases">
        <authorList>
            <consortium name="Lawrence Berkeley National Laboratory"/>
            <person name="Haridas S."/>
            <person name="Hensen N."/>
            <person name="Bonometti L."/>
            <person name="Westerberg I."/>
            <person name="Brannstrom I.O."/>
            <person name="Guillou S."/>
            <person name="Cros-Aarteil S."/>
            <person name="Calhoun S."/>
            <person name="Kuo A."/>
            <person name="Mondo S."/>
            <person name="Pangilinan J."/>
            <person name="Riley R."/>
            <person name="Labutti K."/>
            <person name="Andreopoulos B."/>
            <person name="Lipzen A."/>
            <person name="Chen C."/>
            <person name="Yanf M."/>
            <person name="Daum C."/>
            <person name="Ng V."/>
            <person name="Clum A."/>
            <person name="Steindorff A."/>
            <person name="Ohm R."/>
            <person name="Martin F."/>
            <person name="Silar P."/>
            <person name="Natvig D."/>
            <person name="Lalanne C."/>
            <person name="Gautier V."/>
            <person name="Ament-Velasquez S.L."/>
            <person name="Kruys A."/>
            <person name="Hutchinson M.I."/>
            <person name="Powell A.J."/>
            <person name="Barry K."/>
            <person name="Miller A.N."/>
            <person name="Grigoriev I.V."/>
            <person name="Debuchy R."/>
            <person name="Gladieux P."/>
            <person name="Thoren M.H."/>
            <person name="Johannesson H."/>
        </authorList>
    </citation>
    <scope>NUCLEOTIDE SEQUENCE</scope>
    <source>
        <strain evidence="1">CBS 118394</strain>
    </source>
</reference>
<dbReference type="AlphaFoldDB" id="A0AAE0MA59"/>
<evidence type="ECO:0000313" key="1">
    <source>
        <dbReference type="EMBL" id="KAK3325051.1"/>
    </source>
</evidence>
<organism evidence="1 2">
    <name type="scientific">Apodospora peruviana</name>
    <dbReference type="NCBI Taxonomy" id="516989"/>
    <lineage>
        <taxon>Eukaryota</taxon>
        <taxon>Fungi</taxon>
        <taxon>Dikarya</taxon>
        <taxon>Ascomycota</taxon>
        <taxon>Pezizomycotina</taxon>
        <taxon>Sordariomycetes</taxon>
        <taxon>Sordariomycetidae</taxon>
        <taxon>Sordariales</taxon>
        <taxon>Lasiosphaeriaceae</taxon>
        <taxon>Apodospora</taxon>
    </lineage>
</organism>
<comment type="caution">
    <text evidence="1">The sequence shown here is derived from an EMBL/GenBank/DDBJ whole genome shotgun (WGS) entry which is preliminary data.</text>
</comment>
<protein>
    <submittedName>
        <fullName evidence="1">Uncharacterized protein</fullName>
    </submittedName>
</protein>
<sequence length="275" mass="31459">METYPHLEAAPDNGPPYPSYRELAGNFHRVNFSPAVKRLFWPFDGVFPAEICVMKSPRSAADNLEPYFKETDGGDGIWHEIAQMPLTEPKVSSIEASSYDLEQWEYDWVAWHDCHSDSEYVAYGDLDDEDRPYANEMKEDGSWEEDSETEFLTRCCGQDRPLRKRGQKLRVTPASGNNFVTVHDWVSAVHPWLMGLRSDIFLRKNVARRPVAYPKPAEMEWMVDLAIGYGPSLQLEEKKEWIQRHGGPRPPVPASVLAAMERMRAQKRAEQAVGS</sequence>
<accession>A0AAE0MA59</accession>
<evidence type="ECO:0000313" key="2">
    <source>
        <dbReference type="Proteomes" id="UP001283341"/>
    </source>
</evidence>
<dbReference type="Proteomes" id="UP001283341">
    <property type="component" value="Unassembled WGS sequence"/>
</dbReference>